<reference evidence="4 5" key="1">
    <citation type="submission" date="2019-12" db="EMBL/GenBank/DDBJ databases">
        <title>The complete genome of the thermophilic, anoxygenic phototrophic gammaproteobacterium Thermochromatium tepidum.</title>
        <authorList>
            <person name="Sattley W.M."/>
            <person name="Swingley W.D."/>
            <person name="Burchell B.M."/>
            <person name="Gurbani S.A."/>
            <person name="Kujawa C.M."/>
            <person name="Nuccio D.A."/>
            <person name="Schladweiler J."/>
            <person name="Shaffer K.N."/>
            <person name="Stokes L.M."/>
            <person name="Touchman J.W."/>
            <person name="Blankenship R.E."/>
            <person name="Madigan M.T."/>
        </authorList>
    </citation>
    <scope>NUCLEOTIDE SEQUENCE [LARGE SCALE GENOMIC DNA]</scope>
    <source>
        <strain evidence="4 5">ATCC 43061</strain>
    </source>
</reference>
<evidence type="ECO:0000313" key="4">
    <source>
        <dbReference type="EMBL" id="QGU33290.1"/>
    </source>
</evidence>
<name>A0A6I6EGF6_THETI</name>
<evidence type="ECO:0000256" key="2">
    <source>
        <dbReference type="SAM" id="SignalP"/>
    </source>
</evidence>
<keyword evidence="2" id="KW-0732">Signal</keyword>
<dbReference type="OrthoDB" id="7062774at2"/>
<dbReference type="EMBL" id="CP039268">
    <property type="protein sequence ID" value="QGU33290.1"/>
    <property type="molecule type" value="Genomic_DNA"/>
</dbReference>
<feature type="domain" description="DUF4124" evidence="3">
    <location>
        <begin position="9"/>
        <end position="57"/>
    </location>
</feature>
<feature type="compositionally biased region" description="Polar residues" evidence="1">
    <location>
        <begin position="149"/>
        <end position="158"/>
    </location>
</feature>
<organism evidence="4 5">
    <name type="scientific">Thermochromatium tepidum ATCC 43061</name>
    <dbReference type="NCBI Taxonomy" id="316276"/>
    <lineage>
        <taxon>Bacteria</taxon>
        <taxon>Pseudomonadati</taxon>
        <taxon>Pseudomonadota</taxon>
        <taxon>Gammaproteobacteria</taxon>
        <taxon>Chromatiales</taxon>
        <taxon>Chromatiaceae</taxon>
        <taxon>Thermochromatium</taxon>
    </lineage>
</organism>
<evidence type="ECO:0000256" key="1">
    <source>
        <dbReference type="SAM" id="MobiDB-lite"/>
    </source>
</evidence>
<evidence type="ECO:0000313" key="5">
    <source>
        <dbReference type="Proteomes" id="UP000426424"/>
    </source>
</evidence>
<gene>
    <name evidence="4" type="ORF">E6P07_10060</name>
</gene>
<accession>A0A6I6EGF6</accession>
<dbReference type="Proteomes" id="UP000426424">
    <property type="component" value="Chromosome"/>
</dbReference>
<dbReference type="AlphaFoldDB" id="A0A6I6EGF6"/>
<dbReference type="KEGG" id="ttp:E6P07_10060"/>
<dbReference type="Pfam" id="PF13511">
    <property type="entry name" value="DUF4124"/>
    <property type="match status" value="1"/>
</dbReference>
<protein>
    <submittedName>
        <fullName evidence="4">DUF4124 domain-containing protein</fullName>
    </submittedName>
</protein>
<feature type="region of interest" description="Disordered" evidence="1">
    <location>
        <begin position="145"/>
        <end position="169"/>
    </location>
</feature>
<sequence>MLNAAPILVLLLFCAPSSAAVYRWLDTEGKVYYSDRRVSNADRLNVESGSVTEAKPAQLGPSSPDEPYLGPYTALEILAPGEQTTLSESGIPLSLRLDPALIEGHRLLLLVDDQALPVEATQTQFRLTGLGAGTHRLQLQIRGADDRSVAQSAPTTFRVSEPRAPGQLP</sequence>
<dbReference type="InterPro" id="IPR025392">
    <property type="entry name" value="DUF4124"/>
</dbReference>
<evidence type="ECO:0000259" key="3">
    <source>
        <dbReference type="Pfam" id="PF13511"/>
    </source>
</evidence>
<dbReference type="RefSeq" id="WP_153975484.1">
    <property type="nucleotide sequence ID" value="NZ_CP039268.1"/>
</dbReference>
<feature type="signal peptide" evidence="2">
    <location>
        <begin position="1"/>
        <end position="19"/>
    </location>
</feature>
<feature type="chain" id="PRO_5026079454" evidence="2">
    <location>
        <begin position="20"/>
        <end position="169"/>
    </location>
</feature>
<keyword evidence="5" id="KW-1185">Reference proteome</keyword>
<proteinExistence type="predicted"/>